<dbReference type="PANTHER" id="PTHR47027">
    <property type="entry name" value="REVERSE TRANSCRIPTASE DOMAIN-CONTAINING PROTEIN"/>
    <property type="match status" value="1"/>
</dbReference>
<gene>
    <name evidence="3" type="ORF">C0Q70_15802</name>
</gene>
<dbReference type="AlphaFoldDB" id="A0A2T7NVW2"/>
<reference evidence="3 4" key="1">
    <citation type="submission" date="2018-04" db="EMBL/GenBank/DDBJ databases">
        <title>The genome of golden apple snail Pomacea canaliculata provides insight into stress tolerance and invasive adaptation.</title>
        <authorList>
            <person name="Liu C."/>
            <person name="Liu B."/>
            <person name="Ren Y."/>
            <person name="Zhang Y."/>
            <person name="Wang H."/>
            <person name="Li S."/>
            <person name="Jiang F."/>
            <person name="Yin L."/>
            <person name="Zhang G."/>
            <person name="Qian W."/>
            <person name="Fan W."/>
        </authorList>
    </citation>
    <scope>NUCLEOTIDE SEQUENCE [LARGE SCALE GENOMIC DNA]</scope>
    <source>
        <strain evidence="3">SZHN2017</strain>
        <tissue evidence="3">Muscle</tissue>
    </source>
</reference>
<evidence type="ECO:0000313" key="4">
    <source>
        <dbReference type="Proteomes" id="UP000245119"/>
    </source>
</evidence>
<accession>A0A2T7NVW2</accession>
<dbReference type="InterPro" id="IPR000477">
    <property type="entry name" value="RT_dom"/>
</dbReference>
<evidence type="ECO:0000313" key="3">
    <source>
        <dbReference type="EMBL" id="PVD25302.1"/>
    </source>
</evidence>
<keyword evidence="4" id="KW-1185">Reference proteome</keyword>
<sequence>MRRTTSYSNTGVQWTFARQLDDLDFADDISLLSHKQQQAQTKLTRLAEEAAMTGLTINIKKTEVMLVNNSQEAPLQLHGECITESDRFPYLGSIVSIGHTLRKPADNLTRQPLTETHRESKGLGDSDMEEISPHRGRDGWHDMVPTGKGRPESVPMAGCGCGPVLHWDRIGTRRRYIYISFCFVEI</sequence>
<feature type="compositionally biased region" description="Basic and acidic residues" evidence="1">
    <location>
        <begin position="131"/>
        <end position="141"/>
    </location>
</feature>
<dbReference type="Proteomes" id="UP000245119">
    <property type="component" value="Linkage Group LG9"/>
</dbReference>
<feature type="compositionally biased region" description="Basic and acidic residues" evidence="1">
    <location>
        <begin position="115"/>
        <end position="124"/>
    </location>
</feature>
<feature type="domain" description="Reverse transcriptase" evidence="2">
    <location>
        <begin position="1"/>
        <end position="95"/>
    </location>
</feature>
<proteinExistence type="predicted"/>
<name>A0A2T7NVW2_POMCA</name>
<comment type="caution">
    <text evidence="3">The sequence shown here is derived from an EMBL/GenBank/DDBJ whole genome shotgun (WGS) entry which is preliminary data.</text>
</comment>
<dbReference type="PANTHER" id="PTHR47027:SF20">
    <property type="entry name" value="REVERSE TRANSCRIPTASE-LIKE PROTEIN WITH RNA-DIRECTED DNA POLYMERASE DOMAIN"/>
    <property type="match status" value="1"/>
</dbReference>
<organism evidence="3 4">
    <name type="scientific">Pomacea canaliculata</name>
    <name type="common">Golden apple snail</name>
    <dbReference type="NCBI Taxonomy" id="400727"/>
    <lineage>
        <taxon>Eukaryota</taxon>
        <taxon>Metazoa</taxon>
        <taxon>Spiralia</taxon>
        <taxon>Lophotrochozoa</taxon>
        <taxon>Mollusca</taxon>
        <taxon>Gastropoda</taxon>
        <taxon>Caenogastropoda</taxon>
        <taxon>Architaenioglossa</taxon>
        <taxon>Ampullarioidea</taxon>
        <taxon>Ampullariidae</taxon>
        <taxon>Pomacea</taxon>
    </lineage>
</organism>
<dbReference type="EMBL" id="PZQS01000009">
    <property type="protein sequence ID" value="PVD25302.1"/>
    <property type="molecule type" value="Genomic_DNA"/>
</dbReference>
<dbReference type="PROSITE" id="PS50878">
    <property type="entry name" value="RT_POL"/>
    <property type="match status" value="1"/>
</dbReference>
<protein>
    <recommendedName>
        <fullName evidence="2">Reverse transcriptase domain-containing protein</fullName>
    </recommendedName>
</protein>
<evidence type="ECO:0000259" key="2">
    <source>
        <dbReference type="PROSITE" id="PS50878"/>
    </source>
</evidence>
<evidence type="ECO:0000256" key="1">
    <source>
        <dbReference type="SAM" id="MobiDB-lite"/>
    </source>
</evidence>
<feature type="region of interest" description="Disordered" evidence="1">
    <location>
        <begin position="109"/>
        <end position="153"/>
    </location>
</feature>